<keyword evidence="6 8" id="KW-0808">Transferase</keyword>
<dbReference type="GO" id="GO:0010506">
    <property type="term" value="P:regulation of autophagy"/>
    <property type="evidence" value="ECO:0007669"/>
    <property type="project" value="EnsemblFungi"/>
</dbReference>
<name>A0A0C7MTT5_9SACH</name>
<feature type="binding site" evidence="9">
    <location>
        <position position="79"/>
    </location>
    <ligand>
        <name>S-adenosyl-L-methionine</name>
        <dbReference type="ChEBI" id="CHEBI:59789"/>
    </ligand>
</feature>
<dbReference type="GO" id="GO:0018423">
    <property type="term" value="F:protein C-terminal leucine carboxyl O-methyltransferase activity"/>
    <property type="evidence" value="ECO:0007669"/>
    <property type="project" value="UniProtKB-EC"/>
</dbReference>
<keyword evidence="7 8" id="KW-0949">S-adenosyl-L-methionine</keyword>
<dbReference type="Pfam" id="PF04072">
    <property type="entry name" value="LCM"/>
    <property type="match status" value="1"/>
</dbReference>
<dbReference type="PANTHER" id="PTHR13600">
    <property type="entry name" value="LEUCINE CARBOXYL METHYLTRANSFERASE"/>
    <property type="match status" value="1"/>
</dbReference>
<protein>
    <recommendedName>
        <fullName evidence="4 8">Leucine carboxyl methyltransferase 1</fullName>
        <ecNumber evidence="3 8">2.1.1.233</ecNumber>
    </recommendedName>
</protein>
<comment type="similarity">
    <text evidence="2 8">Belongs to the methyltransferase superfamily. LCMT family.</text>
</comment>
<dbReference type="InterPro" id="IPR007213">
    <property type="entry name" value="Ppm1/Ppm2/Tcmp"/>
</dbReference>
<dbReference type="SUPFAM" id="SSF53335">
    <property type="entry name" value="S-adenosyl-L-methionine-dependent methyltransferases"/>
    <property type="match status" value="1"/>
</dbReference>
<evidence type="ECO:0000256" key="3">
    <source>
        <dbReference type="ARBA" id="ARBA00012834"/>
    </source>
</evidence>
<dbReference type="InterPro" id="IPR029063">
    <property type="entry name" value="SAM-dependent_MTases_sf"/>
</dbReference>
<dbReference type="HOGENOM" id="CLU_031312_1_0_1"/>
<reference evidence="10 11" key="1">
    <citation type="submission" date="2014-12" db="EMBL/GenBank/DDBJ databases">
        <authorList>
            <person name="Neuveglise Cecile"/>
        </authorList>
    </citation>
    <scope>NUCLEOTIDE SEQUENCE [LARGE SCALE GENOMIC DNA]</scope>
    <source>
        <strain evidence="10 11">CBS 12615</strain>
    </source>
</reference>
<evidence type="ECO:0000256" key="9">
    <source>
        <dbReference type="PIRSR" id="PIRSR016305-1"/>
    </source>
</evidence>
<organism evidence="10 11">
    <name type="scientific">Lachancea lanzarotensis</name>
    <dbReference type="NCBI Taxonomy" id="1245769"/>
    <lineage>
        <taxon>Eukaryota</taxon>
        <taxon>Fungi</taxon>
        <taxon>Dikarya</taxon>
        <taxon>Ascomycota</taxon>
        <taxon>Saccharomycotina</taxon>
        <taxon>Saccharomycetes</taxon>
        <taxon>Saccharomycetales</taxon>
        <taxon>Saccharomycetaceae</taxon>
        <taxon>Lachancea</taxon>
    </lineage>
</organism>
<comment type="catalytic activity">
    <reaction evidence="1 8">
        <text>[phosphatase 2A protein]-C-terminal L-leucine + S-adenosyl-L-methionine = [phosphatase 2A protein]-C-terminal L-leucine methyl ester + S-adenosyl-L-homocysteine</text>
        <dbReference type="Rhea" id="RHEA:48544"/>
        <dbReference type="Rhea" id="RHEA-COMP:12134"/>
        <dbReference type="Rhea" id="RHEA-COMP:12135"/>
        <dbReference type="ChEBI" id="CHEBI:57856"/>
        <dbReference type="ChEBI" id="CHEBI:59789"/>
        <dbReference type="ChEBI" id="CHEBI:90516"/>
        <dbReference type="ChEBI" id="CHEBI:90517"/>
        <dbReference type="EC" id="2.1.1.233"/>
    </reaction>
</comment>
<evidence type="ECO:0000256" key="7">
    <source>
        <dbReference type="ARBA" id="ARBA00022691"/>
    </source>
</evidence>
<feature type="binding site" evidence="9">
    <location>
        <position position="107"/>
    </location>
    <ligand>
        <name>S-adenosyl-L-methionine</name>
        <dbReference type="ChEBI" id="CHEBI:59789"/>
    </ligand>
</feature>
<dbReference type="PANTHER" id="PTHR13600:SF21">
    <property type="entry name" value="LEUCINE CARBOXYL METHYLTRANSFERASE 1"/>
    <property type="match status" value="1"/>
</dbReference>
<feature type="binding site" evidence="9">
    <location>
        <position position="200"/>
    </location>
    <ligand>
        <name>S-adenosyl-L-methionine</name>
        <dbReference type="ChEBI" id="CHEBI:59789"/>
    </ligand>
</feature>
<comment type="function">
    <text evidence="8">Methylates the carboxyl group of the C-terminal leucine residue of protein phosphatase 2A catalytic subunits to form alpha-leucine ester residues.</text>
</comment>
<evidence type="ECO:0000256" key="6">
    <source>
        <dbReference type="ARBA" id="ARBA00022679"/>
    </source>
</evidence>
<dbReference type="RefSeq" id="XP_022627057.1">
    <property type="nucleotide sequence ID" value="XM_022773541.1"/>
</dbReference>
<evidence type="ECO:0000313" key="10">
    <source>
        <dbReference type="EMBL" id="CEP60818.1"/>
    </source>
</evidence>
<evidence type="ECO:0000256" key="5">
    <source>
        <dbReference type="ARBA" id="ARBA00022603"/>
    </source>
</evidence>
<dbReference type="PIRSF" id="PIRSF016305">
    <property type="entry name" value="LCM_mtfrase"/>
    <property type="match status" value="1"/>
</dbReference>
<dbReference type="AlphaFoldDB" id="A0A0C7MTT5"/>
<gene>
    <name evidence="10" type="ORF">LALA0_S02e00320g</name>
</gene>
<dbReference type="OrthoDB" id="203237at2759"/>
<evidence type="ECO:0000313" key="11">
    <source>
        <dbReference type="Proteomes" id="UP000054304"/>
    </source>
</evidence>
<evidence type="ECO:0000256" key="2">
    <source>
        <dbReference type="ARBA" id="ARBA00010703"/>
    </source>
</evidence>
<dbReference type="STRING" id="1245769.A0A0C7MTT5"/>
<dbReference type="Proteomes" id="UP000054304">
    <property type="component" value="Unassembled WGS sequence"/>
</dbReference>
<evidence type="ECO:0000256" key="4">
    <source>
        <dbReference type="ARBA" id="ARBA00017497"/>
    </source>
</evidence>
<dbReference type="GO" id="GO:0065003">
    <property type="term" value="P:protein-containing complex assembly"/>
    <property type="evidence" value="ECO:0007669"/>
    <property type="project" value="EnsemblFungi"/>
</dbReference>
<dbReference type="Gene3D" id="3.40.50.150">
    <property type="entry name" value="Vaccinia Virus protein VP39"/>
    <property type="match status" value="1"/>
</dbReference>
<dbReference type="EMBL" id="LN736361">
    <property type="protein sequence ID" value="CEP60818.1"/>
    <property type="molecule type" value="Genomic_DNA"/>
</dbReference>
<evidence type="ECO:0000256" key="1">
    <source>
        <dbReference type="ARBA" id="ARBA00000724"/>
    </source>
</evidence>
<dbReference type="GO" id="GO:0032259">
    <property type="term" value="P:methylation"/>
    <property type="evidence" value="ECO:0007669"/>
    <property type="project" value="UniProtKB-KW"/>
</dbReference>
<dbReference type="InterPro" id="IPR016651">
    <property type="entry name" value="LCMT1"/>
</dbReference>
<sequence length="328" mass="37960">MDRAIQQTDYDAFSCKICAISKMYLPSSKELEFCGMRGFSELHMAYAQQLKGLNRRAYGKVQTAIRQGQPLMNYGTYLRTLIVDIECKSFLENAANENSKIQILNLGCGSDLRMLFFLNQYPQLTWIDLDFAESVSLKAKILKKNEQFRNTLGEPQGADDTEYISDRYLLKSCNLNHTQKVLDILLESSVPEVPTLVITECVLCYMDLSQSQALIDNVVSFYETGTWVSYDPIGGNEADDRFGAIMQANLWESRQLELPTLMFFNSVEKYAQRFEDETKHTQIETVWQYYIQQIPQEEKNRLKSLQFLDEIEELKLILSHYVHSKSSW</sequence>
<feature type="binding site" evidence="9">
    <location>
        <begin position="174"/>
        <end position="175"/>
    </location>
    <ligand>
        <name>S-adenosyl-L-methionine</name>
        <dbReference type="ChEBI" id="CHEBI:59789"/>
    </ligand>
</feature>
<keyword evidence="11" id="KW-1185">Reference proteome</keyword>
<accession>A0A0C7MTT5</accession>
<keyword evidence="5 8" id="KW-0489">Methyltransferase</keyword>
<evidence type="ECO:0000256" key="8">
    <source>
        <dbReference type="PIRNR" id="PIRNR016305"/>
    </source>
</evidence>
<proteinExistence type="inferred from homology"/>
<dbReference type="GeneID" id="34684225"/>
<dbReference type="EC" id="2.1.1.233" evidence="3 8"/>